<feature type="compositionally biased region" description="Pro residues" evidence="19">
    <location>
        <begin position="343"/>
        <end position="355"/>
    </location>
</feature>
<dbReference type="GO" id="GO:0005923">
    <property type="term" value="C:bicellular tight junction"/>
    <property type="evidence" value="ECO:0007669"/>
    <property type="project" value="UniProtKB-SubCell"/>
</dbReference>
<dbReference type="SMART" id="SM00569">
    <property type="entry name" value="L27"/>
    <property type="match status" value="1"/>
</dbReference>
<evidence type="ECO:0000256" key="6">
    <source>
        <dbReference type="ARBA" id="ARBA00022481"/>
    </source>
</evidence>
<evidence type="ECO:0000256" key="13">
    <source>
        <dbReference type="ARBA" id="ARBA00023273"/>
    </source>
</evidence>
<keyword evidence="5" id="KW-1003">Cell membrane</keyword>
<evidence type="ECO:0000256" key="4">
    <source>
        <dbReference type="ARBA" id="ARBA00022427"/>
    </source>
</evidence>
<feature type="domain" description="PDZ" evidence="20">
    <location>
        <begin position="261"/>
        <end position="341"/>
    </location>
</feature>
<dbReference type="PROSITE" id="PS51022">
    <property type="entry name" value="L27"/>
    <property type="match status" value="1"/>
</dbReference>
<comment type="function">
    <text evidence="16">Member of the NMDAR signaling complex that may play a role in control of AMPAR potentiation and synaptic plasticity in excitatory synapses. Promotes clustering of HT2RC at the cell surface.</text>
</comment>
<keyword evidence="23" id="KW-1185">Reference proteome</keyword>
<sequence>MIIATDTHRALQAMERLQAKLRDRGDIANEEKLSLLKSVLQSPLFNQILTLQTSVQQLRDQVNITPSIHSTGEFPQLLHHGVNVGTLPHNESYLLAQQNGSPANVLEASMRSITPQINGKSSNDDFEQLIRNMSQGRLVETIELIKPVSGGLGFSVVGLKSENRGELGIFVQEIQEGSVAHRDGKLKEADQILAINGQALDQTITHQQAISILQKAKDNVQLVVARGTFPQLISPVVSRSPSAASTVSAHSNPVHWQHVETIELVNDGSGLGFGIVGGKSTGVIVKTILPGGVADQHGRLCSGDHILKIGDTDLAGMSSEQVAQVLRQCGNRVKLVIARGPIEEPPPPAVPPGTPVPTSTPEKQAVASVDSCEDGEKFNVELTKNNQGLGITIAGYIGDKTSEPSGIFVKSITKGSAVEHDGRIHVGDQIIVVDGTNLQGFTNQQAVDVLRHTGQTVRLTLIRRGLKQENHIQPQEDFSAAVEKDLLFQTMDSSTLTTTEETTTKAKWQRIMGSNYEIVVAVVNKFSESSGLGISLEATVGHHFIRSILPEGPVGRSGKLFSGDELLEVNEISLLGENHKDVVNILKELPIKVTMVCCRPVVPPIAHPEVLEGLSLSEVQLTKKAHVELGFIGSSDTEGTALEITDEGQSMEEVQSSSLAMWETEVQHIELEKGSMGLGFSILDYQDPVDPANTVIVIRSLVPGGVAEQDGRLLPGDRLMFVNDINLENGSLEEAVQALKGAPTGIVKIGVAKPLPLSPEEGYVSAKEDCFFYTAQSLEEEGPADAALFHAELALVDSSEADLVDESTFASQYSLEGDVFQASMIALHGSASSGDLNFSFSLPLSIPKVKRRTVLLMKSFDYKCENAILLDVNVLCHPGSNCTIWMTVSSNKDGSGMIVRSVIHGGSISRDGRIGVGDCILSINEESTTNLTNAQARAMLRRHSLIGPDIKSSPAPADDQALCYVITYVPAEHLDEYRASLGQQAEGAVPLELFASHTVSRELPELPEREEGEGEESELQNAAFSNWNQPRKVELWREPSKSLGISIVGGRGMGSRLSNGEVMRGIFIKHILEDSPAGKNGTLKTGDRIVEVDGIDLRDASHEQAVEAIRKAGNPVVFMVQSIISRPKPLYFSYSPQAFGQSDLEPEKTSLCNLPLPPPSPFSGMSYDATQSSSSRVPEDVEKEDEFGYSWKKIMQRYGNLPGELHMIELEKGRTGLGLSLAGNKDRSRMSVFIVGIDPNGAAGKDGRLQIADELLEINGQILYGRTHQNASSIIKCAPSKVKIIFIRSKDAVNQMAVCPSKSVEGSQCTSGTLQHQESLVNDQGGFGIAISEEDTVNGVVIKSLTDHGAAAKDGRIKVGDQILAVDDEIVVGYPVEKFISLLKTSKTMVRLTINSAETDSLTAAPVPSSTAPAERRNMQLPTTAPSCSSPEPEPVKNTSRSSTPATLASDPATCPIIPGCETTIDISKGRTGLGLSIVGGADTLLGAIIIHEVYEEGAASKDGRLWAGDQILEVNGIDLRNATHDEAINVLRQTPQKVRLTVYRDEAQYKEEDMYDVLNIELQKKPGKGLGLSIVGKRNDTGVFVSDIVKGGIADTDGRLMQGDQILTVNGEDVRNANQEAVAALLKCSLGTVRLEVGRIKAGPFHSERRTSQSSQVSEGSASLSSFSVPVSGSSAPEVFESGLKKNTSKVSLVLSGPADSLGVSIAGGVGSPLGDVPIFIAMMHPNGLAAQTQKLRVGDRIVSICGTSTEGMTHSQAVSLLKNASGTVELQVVAGGEVSVITGQQQDPPTSSLSFAGLTSTSIFQDDLGPPQYKTITLDRGPDGLGFSIVGGYGSPHGDLPIYVKTVFAKGAAAEDGRLKRGDQIIAVNGQSLEGVTHEEAVAILKRTKGTVTLTVLS</sequence>
<feature type="region of interest" description="Disordered" evidence="19">
    <location>
        <begin position="1000"/>
        <end position="1024"/>
    </location>
</feature>
<organism evidence="22 23">
    <name type="scientific">Calidris pygmaea</name>
    <name type="common">Spoon-billed sandpiper</name>
    <dbReference type="NCBI Taxonomy" id="425635"/>
    <lineage>
        <taxon>Eukaryota</taxon>
        <taxon>Metazoa</taxon>
        <taxon>Chordata</taxon>
        <taxon>Craniata</taxon>
        <taxon>Vertebrata</taxon>
        <taxon>Euteleostomi</taxon>
        <taxon>Archelosauria</taxon>
        <taxon>Archosauria</taxon>
        <taxon>Dinosauria</taxon>
        <taxon>Saurischia</taxon>
        <taxon>Theropoda</taxon>
        <taxon>Coelurosauria</taxon>
        <taxon>Aves</taxon>
        <taxon>Neognathae</taxon>
        <taxon>Neoaves</taxon>
        <taxon>Charadriiformes</taxon>
        <taxon>Scolopacidae</taxon>
        <taxon>Calidris</taxon>
    </lineage>
</organism>
<reference evidence="22" key="1">
    <citation type="submission" date="2025-08" db="UniProtKB">
        <authorList>
            <consortium name="Ensembl"/>
        </authorList>
    </citation>
    <scope>IDENTIFICATION</scope>
</reference>
<accession>A0A8C3KEN7</accession>
<dbReference type="CDD" id="cd06674">
    <property type="entry name" value="PDZ11_MUPP1-PDZ9_PATJ-like"/>
    <property type="match status" value="1"/>
</dbReference>
<dbReference type="SUPFAM" id="SSF101288">
    <property type="entry name" value="L27 domain"/>
    <property type="match status" value="1"/>
</dbReference>
<evidence type="ECO:0000313" key="22">
    <source>
        <dbReference type="Ensembl" id="ENSCPGP00000021942.1"/>
    </source>
</evidence>
<dbReference type="CDD" id="cd10817">
    <property type="entry name" value="PDZ9_MUPP1-like"/>
    <property type="match status" value="1"/>
</dbReference>
<dbReference type="Pfam" id="PF09045">
    <property type="entry name" value="L27_2"/>
    <property type="match status" value="1"/>
</dbReference>
<feature type="domain" description="PDZ" evidence="20">
    <location>
        <begin position="1032"/>
        <end position="1120"/>
    </location>
</feature>
<dbReference type="FunFam" id="2.30.42.10:FF:000072">
    <property type="entry name" value="multiple PDZ domain protein isoform X1"/>
    <property type="match status" value="1"/>
</dbReference>
<dbReference type="SMART" id="SM00228">
    <property type="entry name" value="PDZ"/>
    <property type="match status" value="13"/>
</dbReference>
<feature type="domain" description="PDZ" evidence="20">
    <location>
        <begin position="1817"/>
        <end position="1900"/>
    </location>
</feature>
<feature type="domain" description="PDZ" evidence="20">
    <location>
        <begin position="1464"/>
        <end position="1547"/>
    </location>
</feature>
<evidence type="ECO:0000256" key="8">
    <source>
        <dbReference type="ARBA" id="ARBA00022599"/>
    </source>
</evidence>
<dbReference type="FunFam" id="2.30.42.10:FF:000058">
    <property type="entry name" value="multiple PDZ domain protein isoform X1"/>
    <property type="match status" value="1"/>
</dbReference>
<dbReference type="InterPro" id="IPR036892">
    <property type="entry name" value="L27_dom_sf"/>
</dbReference>
<dbReference type="SUPFAM" id="SSF50156">
    <property type="entry name" value="PDZ domain-like"/>
    <property type="match status" value="13"/>
</dbReference>
<feature type="domain" description="PDZ" evidence="20">
    <location>
        <begin position="520"/>
        <end position="601"/>
    </location>
</feature>
<dbReference type="GO" id="GO:0016324">
    <property type="term" value="C:apical plasma membrane"/>
    <property type="evidence" value="ECO:0007669"/>
    <property type="project" value="UniProtKB-SubCell"/>
</dbReference>
<dbReference type="Gene3D" id="1.20.1440.360">
    <property type="match status" value="1"/>
</dbReference>
<feature type="domain" description="L27" evidence="21">
    <location>
        <begin position="3"/>
        <end position="63"/>
    </location>
</feature>
<dbReference type="InterPro" id="IPR036034">
    <property type="entry name" value="PDZ_sf"/>
</dbReference>
<keyword evidence="4" id="KW-0796">Tight junction</keyword>
<feature type="domain" description="PDZ" evidence="20">
    <location>
        <begin position="871"/>
        <end position="942"/>
    </location>
</feature>
<dbReference type="InterPro" id="IPR001478">
    <property type="entry name" value="PDZ"/>
</dbReference>
<feature type="compositionally biased region" description="Low complexity" evidence="19">
    <location>
        <begin position="1403"/>
        <end position="1413"/>
    </location>
</feature>
<evidence type="ECO:0000259" key="21">
    <source>
        <dbReference type="PROSITE" id="PS51022"/>
    </source>
</evidence>
<keyword evidence="10" id="KW-0965">Cell junction</keyword>
<dbReference type="GO" id="GO:0030425">
    <property type="term" value="C:dendrite"/>
    <property type="evidence" value="ECO:0007669"/>
    <property type="project" value="UniProtKB-SubCell"/>
</dbReference>
<dbReference type="CDD" id="cd06668">
    <property type="entry name" value="PDZ4_MUPP1-like"/>
    <property type="match status" value="1"/>
</dbReference>
<dbReference type="CDD" id="cd06689">
    <property type="entry name" value="PDZ1_MUPP1-like"/>
    <property type="match status" value="1"/>
</dbReference>
<dbReference type="CDD" id="cd06671">
    <property type="entry name" value="PDZ7_MUPP1-PD6_PATJ-like"/>
    <property type="match status" value="1"/>
</dbReference>
<evidence type="ECO:0000313" key="23">
    <source>
        <dbReference type="Proteomes" id="UP000694419"/>
    </source>
</evidence>
<keyword evidence="12" id="KW-0472">Membrane</keyword>
<feature type="domain" description="PDZ" evidence="20">
    <location>
        <begin position="379"/>
        <end position="465"/>
    </location>
</feature>
<dbReference type="CDD" id="cd06791">
    <property type="entry name" value="PDZ3_MUPP1-like"/>
    <property type="match status" value="1"/>
</dbReference>
<keyword evidence="8" id="KW-0771">Synaptosome</keyword>
<dbReference type="PROSITE" id="PS50106">
    <property type="entry name" value="PDZ"/>
    <property type="match status" value="13"/>
</dbReference>
<keyword evidence="6" id="KW-0488">Methylation</keyword>
<dbReference type="PANTHER" id="PTHR19964">
    <property type="entry name" value="MULTIPLE PDZ DOMAIN PROTEIN"/>
    <property type="match status" value="1"/>
</dbReference>
<evidence type="ECO:0000256" key="15">
    <source>
        <dbReference type="ARBA" id="ARBA00034105"/>
    </source>
</evidence>
<reference evidence="22" key="2">
    <citation type="submission" date="2025-09" db="UniProtKB">
        <authorList>
            <consortium name="Ensembl"/>
        </authorList>
    </citation>
    <scope>IDENTIFICATION</scope>
</reference>
<evidence type="ECO:0000256" key="17">
    <source>
        <dbReference type="ARBA" id="ARBA00073626"/>
    </source>
</evidence>
<dbReference type="GO" id="GO:0014069">
    <property type="term" value="C:postsynaptic density"/>
    <property type="evidence" value="ECO:0007669"/>
    <property type="project" value="UniProtKB-SubCell"/>
</dbReference>
<evidence type="ECO:0000256" key="11">
    <source>
        <dbReference type="ARBA" id="ARBA00023018"/>
    </source>
</evidence>
<dbReference type="CDD" id="cd06675">
    <property type="entry name" value="PDZ12_MUPP1-like"/>
    <property type="match status" value="1"/>
</dbReference>
<feature type="compositionally biased region" description="Polar residues" evidence="19">
    <location>
        <begin position="1437"/>
        <end position="1447"/>
    </location>
</feature>
<evidence type="ECO:0000256" key="7">
    <source>
        <dbReference type="ARBA" id="ARBA00022553"/>
    </source>
</evidence>
<evidence type="ECO:0000256" key="16">
    <source>
        <dbReference type="ARBA" id="ARBA00057502"/>
    </source>
</evidence>
<dbReference type="CDD" id="cd06673">
    <property type="entry name" value="PDZ10_MUPP1-PDZ8_PATJ-like"/>
    <property type="match status" value="1"/>
</dbReference>
<evidence type="ECO:0000256" key="2">
    <source>
        <dbReference type="ARBA" id="ARBA00004279"/>
    </source>
</evidence>
<evidence type="ECO:0000256" key="18">
    <source>
        <dbReference type="ARBA" id="ARBA00075678"/>
    </source>
</evidence>
<evidence type="ECO:0000256" key="9">
    <source>
        <dbReference type="ARBA" id="ARBA00022737"/>
    </source>
</evidence>
<dbReference type="CDD" id="cd06669">
    <property type="entry name" value="PDZ5_MUPP1-like"/>
    <property type="match status" value="1"/>
</dbReference>
<dbReference type="FunFam" id="2.30.42.10:FF:000057">
    <property type="entry name" value="multiple PDZ domain protein isoform X1"/>
    <property type="match status" value="1"/>
</dbReference>
<feature type="compositionally biased region" description="Polar residues" evidence="19">
    <location>
        <begin position="1420"/>
        <end position="1430"/>
    </location>
</feature>
<keyword evidence="13" id="KW-0966">Cell projection</keyword>
<protein>
    <recommendedName>
        <fullName evidence="17">Multiple PDZ domain protein</fullName>
    </recommendedName>
    <alternativeName>
        <fullName evidence="18">Multi-PDZ domain protein 1</fullName>
    </alternativeName>
</protein>
<evidence type="ECO:0000256" key="1">
    <source>
        <dbReference type="ARBA" id="ARBA00004221"/>
    </source>
</evidence>
<dbReference type="FunFam" id="2.30.42.10:FF:000070">
    <property type="entry name" value="Multiple PDZ domain protein"/>
    <property type="match status" value="1"/>
</dbReference>
<dbReference type="CDD" id="cd06667">
    <property type="entry name" value="PDZ2_MUPP1-like"/>
    <property type="match status" value="1"/>
</dbReference>
<keyword evidence="11" id="KW-0770">Synapse</keyword>
<dbReference type="Ensembl" id="ENSCPGT00000024009.1">
    <property type="protein sequence ID" value="ENSCPGP00000021942.1"/>
    <property type="gene ID" value="ENSCPGG00000013298.1"/>
</dbReference>
<dbReference type="FunFam" id="2.30.42.10:FF:000051">
    <property type="entry name" value="Multiple PDZ domain protein isoform X1"/>
    <property type="match status" value="1"/>
</dbReference>
<keyword evidence="7" id="KW-0597">Phosphoprotein</keyword>
<comment type="subcellular location">
    <subcellularLocation>
        <location evidence="1">Apical cell membrane</location>
    </subcellularLocation>
    <subcellularLocation>
        <location evidence="3">Cell junction</location>
        <location evidence="3">Tight junction</location>
    </subcellularLocation>
    <subcellularLocation>
        <location evidence="2">Cell projection</location>
        <location evidence="2">Dendrite</location>
    </subcellularLocation>
    <subcellularLocation>
        <location evidence="15">Postsynaptic density</location>
    </subcellularLocation>
    <subcellularLocation>
        <location evidence="14">Synapse</location>
        <location evidence="14">Synaptosome</location>
    </subcellularLocation>
</comment>
<feature type="domain" description="PDZ" evidence="20">
    <location>
        <begin position="1560"/>
        <end position="1642"/>
    </location>
</feature>
<dbReference type="FunFam" id="2.30.42.10:FF:000110">
    <property type="entry name" value="multiple PDZ domain protein isoform X2"/>
    <property type="match status" value="1"/>
</dbReference>
<evidence type="ECO:0000256" key="3">
    <source>
        <dbReference type="ARBA" id="ARBA00004435"/>
    </source>
</evidence>
<dbReference type="Pfam" id="PF00595">
    <property type="entry name" value="PDZ"/>
    <property type="match status" value="13"/>
</dbReference>
<keyword evidence="9" id="KW-0677">Repeat</keyword>
<feature type="region of interest" description="Disordered" evidence="19">
    <location>
        <begin position="1403"/>
        <end position="1453"/>
    </location>
</feature>
<feature type="compositionally biased region" description="Basic and acidic residues" evidence="19">
    <location>
        <begin position="1000"/>
        <end position="1009"/>
    </location>
</feature>
<dbReference type="PANTHER" id="PTHR19964:SF10">
    <property type="entry name" value="MULTIPLE PDZ DOMAIN PROTEIN"/>
    <property type="match status" value="1"/>
</dbReference>
<feature type="domain" description="PDZ" evidence="20">
    <location>
        <begin position="1691"/>
        <end position="1778"/>
    </location>
</feature>
<dbReference type="Gene3D" id="2.30.42.10">
    <property type="match status" value="13"/>
</dbReference>
<feature type="domain" description="PDZ" evidence="20">
    <location>
        <begin position="1322"/>
        <end position="1398"/>
    </location>
</feature>
<feature type="domain" description="PDZ" evidence="20">
    <location>
        <begin position="668"/>
        <end position="743"/>
    </location>
</feature>
<evidence type="ECO:0000256" key="14">
    <source>
        <dbReference type="ARBA" id="ARBA00034102"/>
    </source>
</evidence>
<dbReference type="FunFam" id="2.30.42.10:FF:000038">
    <property type="entry name" value="Multiple PDZ domain protein isoform X1"/>
    <property type="match status" value="1"/>
</dbReference>
<proteinExistence type="predicted"/>
<feature type="domain" description="PDZ" evidence="20">
    <location>
        <begin position="1207"/>
        <end position="1290"/>
    </location>
</feature>
<evidence type="ECO:0000256" key="10">
    <source>
        <dbReference type="ARBA" id="ARBA00022949"/>
    </source>
</evidence>
<evidence type="ECO:0000259" key="20">
    <source>
        <dbReference type="PROSITE" id="PS50106"/>
    </source>
</evidence>
<name>A0A8C3KEN7_9CHAR</name>
<evidence type="ECO:0000256" key="12">
    <source>
        <dbReference type="ARBA" id="ARBA00023136"/>
    </source>
</evidence>
<dbReference type="InterPro" id="IPR015132">
    <property type="entry name" value="L27_2"/>
</dbReference>
<feature type="region of interest" description="Disordered" evidence="19">
    <location>
        <begin position="342"/>
        <end position="361"/>
    </location>
</feature>
<dbReference type="CDD" id="cd06676">
    <property type="entry name" value="PDZ13_MUPP1-like"/>
    <property type="match status" value="1"/>
</dbReference>
<evidence type="ECO:0000256" key="19">
    <source>
        <dbReference type="SAM" id="MobiDB-lite"/>
    </source>
</evidence>
<dbReference type="InterPro" id="IPR004172">
    <property type="entry name" value="L27_dom"/>
</dbReference>
<dbReference type="InterPro" id="IPR051342">
    <property type="entry name" value="PDZ_scaffold"/>
</dbReference>
<dbReference type="CDD" id="cd06670">
    <property type="entry name" value="PDZ6_MUPP1-like"/>
    <property type="match status" value="1"/>
</dbReference>
<dbReference type="Proteomes" id="UP000694419">
    <property type="component" value="Unplaced"/>
</dbReference>
<dbReference type="CDD" id="cd06672">
    <property type="entry name" value="PDZ8_MUPP1-PDZ7_PATJ-PDZ2_INAD-like"/>
    <property type="match status" value="1"/>
</dbReference>
<dbReference type="Pfam" id="PF16667">
    <property type="entry name" value="MPDZ_u10"/>
    <property type="match status" value="1"/>
</dbReference>
<evidence type="ECO:0000256" key="5">
    <source>
        <dbReference type="ARBA" id="ARBA00022475"/>
    </source>
</evidence>
<dbReference type="InterPro" id="IPR032078">
    <property type="entry name" value="MPDZ_u10"/>
</dbReference>
<dbReference type="FunFam" id="2.30.42.10:FF:000093">
    <property type="entry name" value="multiple PDZ domain protein isoform X1"/>
    <property type="match status" value="1"/>
</dbReference>
<feature type="domain" description="PDZ" evidence="20">
    <location>
        <begin position="141"/>
        <end position="228"/>
    </location>
</feature>